<protein>
    <submittedName>
        <fullName evidence="1">Uncharacterized protein</fullName>
    </submittedName>
</protein>
<accession>G4WVR4</accession>
<organism evidence="1">
    <name type="scientific">uncultured bacterium CSL144</name>
    <dbReference type="NCBI Taxonomy" id="1091570"/>
    <lineage>
        <taxon>Bacteria</taxon>
        <taxon>environmental samples</taxon>
    </lineage>
</organism>
<dbReference type="AlphaFoldDB" id="G4WVR4"/>
<sequence>MRAVALGQAVVEIHGSGLDGAGAQTNLMIIRAEKRQHQLAGLLFKQGGGLTEAWIGEPQPKRAITQMIRSGRSAICLMPVSQAYLNRIISHYLRVGVERQQPPAAAVLRIAEATGAQWQPAEMGWQKMVEELLVSVPQKILAPTMITAIISSSDRWGLDGPWAVSWFEDNQEVADLAMSMDGQPRDAVRDALLNGIIEKHRSIWAERFALTALWMKEASAAQRLPWHGLAILAAKLIEDVPLSMIPLMRKIAEDTVEVIRQSVEDLDDDFVNSPAAD</sequence>
<reference evidence="1" key="1">
    <citation type="journal article" date="2004" name="Appl. Environ. Microbiol.">
        <title>Long-chain N-acyltyrosine synthases from environmental DNA.</title>
        <authorList>
            <person name="Brady S.F."/>
            <person name="Chao C.J."/>
            <person name="Clardy J."/>
        </authorList>
    </citation>
    <scope>NUCLEOTIDE SEQUENCE</scope>
</reference>
<name>G4WVR4_9BACT</name>
<dbReference type="EMBL" id="JF429412">
    <property type="protein sequence ID" value="AEQ20516.1"/>
    <property type="molecule type" value="Genomic_DNA"/>
</dbReference>
<reference evidence="1" key="2">
    <citation type="journal article" date="2011" name="J. Bacteriol.">
        <title>Long-chain N-acyl amino acid synthases are linked to the putative PEP-CTERM/exosortase protein-sorting system in Gram-negative bacteria.</title>
        <authorList>
            <person name="Craig J.W."/>
            <person name="Cherry M.A."/>
            <person name="Brady S.F."/>
        </authorList>
    </citation>
    <scope>NUCLEOTIDE SEQUENCE</scope>
</reference>
<evidence type="ECO:0000313" key="1">
    <source>
        <dbReference type="EMBL" id="AEQ20516.1"/>
    </source>
</evidence>
<proteinExistence type="predicted"/>